<evidence type="ECO:0000256" key="1">
    <source>
        <dbReference type="SAM" id="MobiDB-lite"/>
    </source>
</evidence>
<dbReference type="SUPFAM" id="SSF55486">
    <property type="entry name" value="Metalloproteases ('zincins'), catalytic domain"/>
    <property type="match status" value="1"/>
</dbReference>
<comment type="caution">
    <text evidence="2">The sequence shown here is derived from an EMBL/GenBank/DDBJ whole genome shotgun (WGS) entry which is preliminary data.</text>
</comment>
<reference evidence="2" key="1">
    <citation type="submission" date="2022-08" db="EMBL/GenBank/DDBJ databases">
        <authorList>
            <person name="Tistechok S."/>
            <person name="Samborskyy M."/>
            <person name="Roman I."/>
        </authorList>
    </citation>
    <scope>NUCLEOTIDE SEQUENCE</scope>
    <source>
        <strain evidence="2">DSM 103496</strain>
    </source>
</reference>
<dbReference type="AlphaFoldDB" id="A0A9X3AHJ6"/>
<sequence>MTVMEPNAAYAGQDLSFDQQVGADEAGRDLYHQITTADPSGPLSPAGLDERPPEPHLTADEVLQRIESRTLEPEAASIPIPLPTRAASGRYRSPALGFQLELRVDVDGRRPLRKLSGDYFSVSGATTTYFGSWTVDAVTITTTPTLVTIIGTARTTWTTTYTVARVTIPRVTVFQPAPPATIRWSTPTGTPGATYACSWESGAFRTVELEQDTEAGVTAFASYNTGSLPSGGPARTLSTAGAYAEAGVQMVDTGAGNVITTSSSHIWTNASLHNAMVAHFSRYQERSQFKVWLLHAMRHELGVGLRGIMFDQQGLQRQGCASFYQAISAGTAANLREQLYVNTHELGHCFNLFHSFHKTFMTPPLPNRPGSLSWMNYPQNYAPGGGAPGGAAAFWGAFPFQFDDLELAHVRHGFRNNVIMGGNPFGTGAALEAEDGFADPVLDTSGLELRIAVTPDRPVLGTPVVLEIKLVVERTQQVHRREQLHPKYRFVQVAISRPRGDVVVHQPPVSHCAVPDLVLDGHGESQPISAYIGYDATVGQIFEDPGTYRIRASYVAPDGSLIVSNATSVRIAAPRTEQSEQVADLLLTDQAGMALTLLGSDSRYLAEGTRALETVASDYGDHPAALYAKLALGINAARPYTEVLENGEVRTRERDLGRGENLLRQVVDASRGDEGVDNLTVYQALAYLSDAYRGEGDENRAQALKEDARQLAESKNEPVSVLRSLE</sequence>
<dbReference type="EMBL" id="JANYMP010000016">
    <property type="protein sequence ID" value="MCS7481111.1"/>
    <property type="molecule type" value="Genomic_DNA"/>
</dbReference>
<evidence type="ECO:0000313" key="2">
    <source>
        <dbReference type="EMBL" id="MCS7481111.1"/>
    </source>
</evidence>
<dbReference type="Proteomes" id="UP001141259">
    <property type="component" value="Unassembled WGS sequence"/>
</dbReference>
<dbReference type="GO" id="GO:0008237">
    <property type="term" value="F:metallopeptidase activity"/>
    <property type="evidence" value="ECO:0007669"/>
    <property type="project" value="InterPro"/>
</dbReference>
<proteinExistence type="predicted"/>
<dbReference type="InterPro" id="IPR024079">
    <property type="entry name" value="MetalloPept_cat_dom_sf"/>
</dbReference>
<dbReference type="Gene3D" id="3.40.390.10">
    <property type="entry name" value="Collagenase (Catalytic Domain)"/>
    <property type="match status" value="1"/>
</dbReference>
<protein>
    <submittedName>
        <fullName evidence="2">Uncharacterized protein</fullName>
    </submittedName>
</protein>
<feature type="region of interest" description="Disordered" evidence="1">
    <location>
        <begin position="707"/>
        <end position="726"/>
    </location>
</feature>
<accession>A0A9X3AHJ6</accession>
<organism evidence="2 3">
    <name type="scientific">Umezawaea endophytica</name>
    <dbReference type="NCBI Taxonomy" id="1654476"/>
    <lineage>
        <taxon>Bacteria</taxon>
        <taxon>Bacillati</taxon>
        <taxon>Actinomycetota</taxon>
        <taxon>Actinomycetes</taxon>
        <taxon>Pseudonocardiales</taxon>
        <taxon>Pseudonocardiaceae</taxon>
        <taxon>Umezawaea</taxon>
    </lineage>
</organism>
<dbReference type="RefSeq" id="WP_259626599.1">
    <property type="nucleotide sequence ID" value="NZ_JANYMP010000016.1"/>
</dbReference>
<name>A0A9X3AHJ6_9PSEU</name>
<evidence type="ECO:0000313" key="3">
    <source>
        <dbReference type="Proteomes" id="UP001141259"/>
    </source>
</evidence>
<feature type="region of interest" description="Disordered" evidence="1">
    <location>
        <begin position="34"/>
        <end position="55"/>
    </location>
</feature>
<gene>
    <name evidence="2" type="ORF">NZH93_30010</name>
</gene>
<feature type="compositionally biased region" description="Basic and acidic residues" evidence="1">
    <location>
        <begin position="707"/>
        <end position="716"/>
    </location>
</feature>
<keyword evidence="3" id="KW-1185">Reference proteome</keyword>